<evidence type="ECO:0000313" key="1">
    <source>
        <dbReference type="EMBL" id="CAB5221521.1"/>
    </source>
</evidence>
<dbReference type="EMBL" id="LR798292">
    <property type="protein sequence ID" value="CAB5221521.1"/>
    <property type="molecule type" value="Genomic_DNA"/>
</dbReference>
<name>A0A6J7WU67_9CAUD</name>
<organism evidence="1">
    <name type="scientific">uncultured Caudovirales phage</name>
    <dbReference type="NCBI Taxonomy" id="2100421"/>
    <lineage>
        <taxon>Viruses</taxon>
        <taxon>Duplodnaviria</taxon>
        <taxon>Heunggongvirae</taxon>
        <taxon>Uroviricota</taxon>
        <taxon>Caudoviricetes</taxon>
        <taxon>Peduoviridae</taxon>
        <taxon>Maltschvirus</taxon>
        <taxon>Maltschvirus maltsch</taxon>
    </lineage>
</organism>
<accession>A0A6J7WU67</accession>
<sequence length="192" mass="20588">MAGKGVKFLSGPRIRITVGGNTISYAIGLNVSVSISVTPVMILGKYSVGSFEPVAYNLVRGTMVLVKQKVGANDNLLQNPKTATAGEGSNGTNLASHLDPELVLLSQTFDLDIMVNTIYKDKTDPLKINTRGQDKELLRIYDCRLTSHSNAITVGQALNDTLSFEGLMALDQSGINSADPIFDTPSQRTLSK</sequence>
<proteinExistence type="predicted"/>
<reference evidence="1" key="1">
    <citation type="submission" date="2020-05" db="EMBL/GenBank/DDBJ databases">
        <authorList>
            <person name="Chiriac C."/>
            <person name="Salcher M."/>
            <person name="Ghai R."/>
            <person name="Kavagutti S V."/>
        </authorList>
    </citation>
    <scope>NUCLEOTIDE SEQUENCE</scope>
</reference>
<protein>
    <submittedName>
        <fullName evidence="1">Uncharacterized protein</fullName>
    </submittedName>
</protein>
<gene>
    <name evidence="1" type="ORF">UFOVP244_185</name>
</gene>